<evidence type="ECO:0000256" key="9">
    <source>
        <dbReference type="PIRSR" id="PIRSR605093-1"/>
    </source>
</evidence>
<keyword evidence="9" id="KW-0479">Metal-binding</keyword>
<keyword evidence="3" id="KW-0808">Transferase</keyword>
<dbReference type="InterPro" id="IPR043502">
    <property type="entry name" value="DNA/RNA_pol_sf"/>
</dbReference>
<feature type="binding site" evidence="9">
    <location>
        <position position="338"/>
    </location>
    <ligand>
        <name>Mg(2+)</name>
        <dbReference type="ChEBI" id="CHEBI:18420"/>
        <label>2</label>
    </ligand>
</feature>
<dbReference type="Pfam" id="PF03431">
    <property type="entry name" value="RNA_replicase_B"/>
    <property type="match status" value="1"/>
</dbReference>
<dbReference type="Proteomes" id="UP000677729">
    <property type="component" value="Segment"/>
</dbReference>
<evidence type="ECO:0000256" key="7">
    <source>
        <dbReference type="ARBA" id="ARBA00030248"/>
    </source>
</evidence>
<keyword evidence="6" id="KW-0693">Viral RNA replication</keyword>
<evidence type="ECO:0000313" key="11">
    <source>
        <dbReference type="EMBL" id="DAD52263.1"/>
    </source>
</evidence>
<dbReference type="RefSeq" id="YP_010769764.1">
    <property type="nucleotide sequence ID" value="NC_074068.1"/>
</dbReference>
<evidence type="ECO:0000256" key="5">
    <source>
        <dbReference type="ARBA" id="ARBA00022741"/>
    </source>
</evidence>
<dbReference type="GO" id="GO:0046872">
    <property type="term" value="F:metal ion binding"/>
    <property type="evidence" value="ECO:0007669"/>
    <property type="project" value="UniProtKB-KW"/>
</dbReference>
<dbReference type="InterPro" id="IPR007096">
    <property type="entry name" value="RNA-dir_Rpol_cat_phage"/>
</dbReference>
<evidence type="ECO:0000259" key="10">
    <source>
        <dbReference type="PROSITE" id="PS50522"/>
    </source>
</evidence>
<dbReference type="KEGG" id="vg:80398873"/>
<dbReference type="GO" id="GO:0039694">
    <property type="term" value="P:viral RNA genome replication"/>
    <property type="evidence" value="ECO:0007669"/>
    <property type="project" value="InterPro"/>
</dbReference>
<accession>A0A8S5L4H9</accession>
<name>A0A8S5L4H9_9VIRU</name>
<dbReference type="GO" id="GO:0000166">
    <property type="term" value="F:nucleotide binding"/>
    <property type="evidence" value="ECO:0007669"/>
    <property type="project" value="UniProtKB-KW"/>
</dbReference>
<reference evidence="11" key="1">
    <citation type="submission" date="2020-09" db="EMBL/GenBank/DDBJ databases">
        <title>Leviviricetes taxonomy.</title>
        <authorList>
            <person name="Stockdale S.R."/>
            <person name="Callanan J."/>
            <person name="Adriaenssens E.M."/>
            <person name="Kuhn J.H."/>
            <person name="Rumnieks J."/>
            <person name="Shkoporov A."/>
            <person name="Draper L.A."/>
            <person name="Ross P."/>
            <person name="Hill C."/>
        </authorList>
    </citation>
    <scope>NUCLEOTIDE SEQUENCE</scope>
</reference>
<comment type="cofactor">
    <cofactor evidence="9">
        <name>Mg(2+)</name>
        <dbReference type="ChEBI" id="CHEBI:18420"/>
    </cofactor>
    <text evidence="9">Binds 2 Mg(2+) per subunit.</text>
</comment>
<evidence type="ECO:0000256" key="1">
    <source>
        <dbReference type="ARBA" id="ARBA00012494"/>
    </source>
</evidence>
<dbReference type="EC" id="2.7.7.48" evidence="1"/>
<keyword evidence="12" id="KW-1185">Reference proteome</keyword>
<evidence type="ECO:0000313" key="12">
    <source>
        <dbReference type="Proteomes" id="UP000677729"/>
    </source>
</evidence>
<sequence>MSAAHTSVERLVFKLLCKQLAPTEGWGSLSDLEIANLDSDPSKFSNATDFKKAYVCTSFLRKWKGLATGANLNEVALTAWLGAERSCFHTNRRLEHEASTGNYSVAPSFIMEVQRKIRLVLGPLDVDRIAMLCRFGNGATSDLRRGTNVIGKMTKPTVTLEAIPYVCRVLAHDDYMTTLVGGFSDIKVVNGNRGLTVDKNAKTNRTIAAEPTLNGFVQQGIGRHIRYRLKRWGIDLDDQTINQSHAFHALVDNLTTIDLKMASDTLCTNLVKLLLPSDWFEMLDAVRSPRTYWGKKSFLLSKFSSMGNAYTFELESLIFWALCSTAVDGDGVVSVYGDDIVVPDSRQSEVRKVLDWAGFQVNHEKSFTSPSRFFESCGKQFFDLEDVTPCYQKDVCRRPADFVRLHNRLVRAGARLGLSNETGVCAKLVRDVYHRLFPRSALPYHLGPPVEYDEYFISYDFKWRENQDSLRLPTLTRRNPKRGATDVEEFGSLGWKLRQPFTLNSDPKGYVVFEKGLARTREKLKRHWRSSVRDEPS</sequence>
<keyword evidence="5" id="KW-0547">Nucleotide-binding</keyword>
<gene>
    <name evidence="11" type="primary">SRR6960507_4_3</name>
</gene>
<evidence type="ECO:0000256" key="4">
    <source>
        <dbReference type="ARBA" id="ARBA00022695"/>
    </source>
</evidence>
<dbReference type="PROSITE" id="PS50522">
    <property type="entry name" value="RDRP_PHAGE"/>
    <property type="match status" value="1"/>
</dbReference>
<dbReference type="GO" id="GO:0003968">
    <property type="term" value="F:RNA-directed RNA polymerase activity"/>
    <property type="evidence" value="ECO:0007669"/>
    <property type="project" value="UniProtKB-KW"/>
</dbReference>
<feature type="binding site" evidence="9">
    <location>
        <position position="258"/>
    </location>
    <ligand>
        <name>Mg(2+)</name>
        <dbReference type="ChEBI" id="CHEBI:18420"/>
        <label>2</label>
    </ligand>
</feature>
<evidence type="ECO:0000256" key="2">
    <source>
        <dbReference type="ARBA" id="ARBA00022484"/>
    </source>
</evidence>
<organism evidence="11 12">
    <name type="scientific">ssRNA phage SRR6960507_4</name>
    <dbReference type="NCBI Taxonomy" id="2786514"/>
    <lineage>
        <taxon>Viruses</taxon>
        <taxon>Riboviria</taxon>
        <taxon>Orthornavirae</taxon>
        <taxon>Lenarviricota</taxon>
        <taxon>Leviviricetes</taxon>
        <taxon>Norzivirales</taxon>
        <taxon>Fiersviridae</taxon>
        <taxon>Pohlevirus</taxon>
        <taxon>Pohlevirus caenicola</taxon>
    </lineage>
</organism>
<evidence type="ECO:0000256" key="8">
    <source>
        <dbReference type="ARBA" id="ARBA00048744"/>
    </source>
</evidence>
<dbReference type="InterPro" id="IPR005093">
    <property type="entry name" value="RNArep_beta"/>
</dbReference>
<keyword evidence="2 11" id="KW-0696">RNA-directed RNA polymerase</keyword>
<dbReference type="EMBL" id="BK014051">
    <property type="protein sequence ID" value="DAD52263.1"/>
    <property type="molecule type" value="Genomic_RNA"/>
</dbReference>
<dbReference type="SUPFAM" id="SSF56672">
    <property type="entry name" value="DNA/RNA polymerases"/>
    <property type="match status" value="1"/>
</dbReference>
<feature type="binding site" evidence="9">
    <location>
        <position position="339"/>
    </location>
    <ligand>
        <name>Mg(2+)</name>
        <dbReference type="ChEBI" id="CHEBI:18420"/>
        <label>2</label>
    </ligand>
</feature>
<keyword evidence="9" id="KW-0460">Magnesium</keyword>
<feature type="domain" description="RdRp catalytic" evidence="10">
    <location>
        <begin position="243"/>
        <end position="370"/>
    </location>
</feature>
<comment type="catalytic activity">
    <reaction evidence="8">
        <text>RNA(n) + a ribonucleoside 5'-triphosphate = RNA(n+1) + diphosphate</text>
        <dbReference type="Rhea" id="RHEA:21248"/>
        <dbReference type="Rhea" id="RHEA-COMP:14527"/>
        <dbReference type="Rhea" id="RHEA-COMP:17342"/>
        <dbReference type="ChEBI" id="CHEBI:33019"/>
        <dbReference type="ChEBI" id="CHEBI:61557"/>
        <dbReference type="ChEBI" id="CHEBI:140395"/>
        <dbReference type="EC" id="2.7.7.48"/>
    </reaction>
</comment>
<dbReference type="GeneID" id="80398873"/>
<keyword evidence="4" id="KW-0548">Nucleotidyltransferase</keyword>
<evidence type="ECO:0000256" key="6">
    <source>
        <dbReference type="ARBA" id="ARBA00022953"/>
    </source>
</evidence>
<proteinExistence type="predicted"/>
<protein>
    <recommendedName>
        <fullName evidence="1">RNA-directed RNA polymerase</fullName>
        <ecNumber evidence="1">2.7.7.48</ecNumber>
    </recommendedName>
    <alternativeName>
        <fullName evidence="7">RNA replicase beta chain</fullName>
    </alternativeName>
</protein>
<evidence type="ECO:0000256" key="3">
    <source>
        <dbReference type="ARBA" id="ARBA00022679"/>
    </source>
</evidence>